<dbReference type="RefSeq" id="WP_145186822.1">
    <property type="nucleotide sequence ID" value="NZ_CP036290.1"/>
</dbReference>
<dbReference type="CDD" id="cd01071">
    <property type="entry name" value="PBP2_PhnD_like"/>
    <property type="match status" value="1"/>
</dbReference>
<proteinExistence type="inferred from homology"/>
<name>A0A518CZU1_9BACT</name>
<accession>A0A518CZU1</accession>
<sequence length="348" mass="37859">MHDTNSIGAGPGARLAHWSLRVLAAAVLCCSTGCGDLTIGSEARPFRMYFVPSMDAQELAGNADAIAEHVSRFVSQELYGQDTGFYVRARIPMNYVAIVEAFGTQRADFAALNSFGFVLAKDERGYDIEPLLTVVRGDDERSYKGQIIARADSGIDSVEDLNGKTFAYTDPASSAGFMLPRRLFESAGVRLGNTSFAGKHDSVVSMVYQGTADAGATYYSPPMTRVVDGVEVTEIRDARSRVKTQYPDVEEVVKIVAFTEDVPNDPWCVRGSLDPDPERSARIKAAVAAALIDFASTDEGRRTLEAMYNVSGLAQVGMEEYAGIREMVGELMVELRAEGTDLEEELLR</sequence>
<evidence type="ECO:0000256" key="1">
    <source>
        <dbReference type="ARBA" id="ARBA00007162"/>
    </source>
</evidence>
<protein>
    <submittedName>
        <fullName evidence="3">Phosphate-import protein PhnD</fullName>
    </submittedName>
</protein>
<evidence type="ECO:0000256" key="2">
    <source>
        <dbReference type="ARBA" id="ARBA00022729"/>
    </source>
</evidence>
<dbReference type="Gene3D" id="3.40.190.10">
    <property type="entry name" value="Periplasmic binding protein-like II"/>
    <property type="match status" value="2"/>
</dbReference>
<keyword evidence="2" id="KW-0732">Signal</keyword>
<dbReference type="Proteomes" id="UP000319342">
    <property type="component" value="Chromosome"/>
</dbReference>
<comment type="similarity">
    <text evidence="1">Belongs to the phosphate/phosphite/phosphonate binding protein family.</text>
</comment>
<dbReference type="GO" id="GO:0055085">
    <property type="term" value="P:transmembrane transport"/>
    <property type="evidence" value="ECO:0007669"/>
    <property type="project" value="InterPro"/>
</dbReference>
<dbReference type="GO" id="GO:0043190">
    <property type="term" value="C:ATP-binding cassette (ABC) transporter complex"/>
    <property type="evidence" value="ECO:0007669"/>
    <property type="project" value="InterPro"/>
</dbReference>
<dbReference type="EMBL" id="CP036290">
    <property type="protein sequence ID" value="QDU84738.1"/>
    <property type="molecule type" value="Genomic_DNA"/>
</dbReference>
<gene>
    <name evidence="3" type="primary">phnD_2</name>
    <name evidence="3" type="ORF">Pla163_18520</name>
</gene>
<dbReference type="InterPro" id="IPR005770">
    <property type="entry name" value="PhnD"/>
</dbReference>
<dbReference type="PANTHER" id="PTHR35841:SF1">
    <property type="entry name" value="PHOSPHONATES-BINDING PERIPLASMIC PROTEIN"/>
    <property type="match status" value="1"/>
</dbReference>
<evidence type="ECO:0000313" key="3">
    <source>
        <dbReference type="EMBL" id="QDU84738.1"/>
    </source>
</evidence>
<dbReference type="AlphaFoldDB" id="A0A518CZU1"/>
<organism evidence="3 4">
    <name type="scientific">Rohdeia mirabilis</name>
    <dbReference type="NCBI Taxonomy" id="2528008"/>
    <lineage>
        <taxon>Bacteria</taxon>
        <taxon>Pseudomonadati</taxon>
        <taxon>Planctomycetota</taxon>
        <taxon>Planctomycetia</taxon>
        <taxon>Planctomycetia incertae sedis</taxon>
        <taxon>Rohdeia</taxon>
    </lineage>
</organism>
<keyword evidence="4" id="KW-1185">Reference proteome</keyword>
<evidence type="ECO:0000313" key="4">
    <source>
        <dbReference type="Proteomes" id="UP000319342"/>
    </source>
</evidence>
<dbReference type="NCBIfam" id="TIGR01098">
    <property type="entry name" value="3A0109s03R"/>
    <property type="match status" value="1"/>
</dbReference>
<dbReference type="SUPFAM" id="SSF53850">
    <property type="entry name" value="Periplasmic binding protein-like II"/>
    <property type="match status" value="1"/>
</dbReference>
<dbReference type="PANTHER" id="PTHR35841">
    <property type="entry name" value="PHOSPHONATES-BINDING PERIPLASMIC PROTEIN"/>
    <property type="match status" value="1"/>
</dbReference>
<reference evidence="3 4" key="1">
    <citation type="submission" date="2019-02" db="EMBL/GenBank/DDBJ databases">
        <title>Deep-cultivation of Planctomycetes and their phenomic and genomic characterization uncovers novel biology.</title>
        <authorList>
            <person name="Wiegand S."/>
            <person name="Jogler M."/>
            <person name="Boedeker C."/>
            <person name="Pinto D."/>
            <person name="Vollmers J."/>
            <person name="Rivas-Marin E."/>
            <person name="Kohn T."/>
            <person name="Peeters S.H."/>
            <person name="Heuer A."/>
            <person name="Rast P."/>
            <person name="Oberbeckmann S."/>
            <person name="Bunk B."/>
            <person name="Jeske O."/>
            <person name="Meyerdierks A."/>
            <person name="Storesund J.E."/>
            <person name="Kallscheuer N."/>
            <person name="Luecker S."/>
            <person name="Lage O.M."/>
            <person name="Pohl T."/>
            <person name="Merkel B.J."/>
            <person name="Hornburger P."/>
            <person name="Mueller R.-W."/>
            <person name="Bruemmer F."/>
            <person name="Labrenz M."/>
            <person name="Spormann A.M."/>
            <person name="Op den Camp H."/>
            <person name="Overmann J."/>
            <person name="Amann R."/>
            <person name="Jetten M.S.M."/>
            <person name="Mascher T."/>
            <person name="Medema M.H."/>
            <person name="Devos D.P."/>
            <person name="Kaster A.-K."/>
            <person name="Ovreas L."/>
            <person name="Rohde M."/>
            <person name="Galperin M.Y."/>
            <person name="Jogler C."/>
        </authorList>
    </citation>
    <scope>NUCLEOTIDE SEQUENCE [LARGE SCALE GENOMIC DNA]</scope>
    <source>
        <strain evidence="3 4">Pla163</strain>
    </source>
</reference>
<dbReference type="Pfam" id="PF12974">
    <property type="entry name" value="Phosphonate-bd"/>
    <property type="match status" value="1"/>
</dbReference>
<dbReference type="OrthoDB" id="9781943at2"/>